<dbReference type="GO" id="GO:0007165">
    <property type="term" value="P:signal transduction"/>
    <property type="evidence" value="ECO:0007669"/>
    <property type="project" value="UniProtKB-KW"/>
</dbReference>
<dbReference type="PANTHER" id="PTHR21137:SF35">
    <property type="entry name" value="ODORANT RECEPTOR 19A-RELATED"/>
    <property type="match status" value="1"/>
</dbReference>
<feature type="transmembrane region" description="Helical" evidence="10">
    <location>
        <begin position="76"/>
        <end position="98"/>
    </location>
</feature>
<dbReference type="AlphaFoldDB" id="A0ABD1DHR1"/>
<dbReference type="GO" id="GO:0007608">
    <property type="term" value="P:sensory perception of smell"/>
    <property type="evidence" value="ECO:0007669"/>
    <property type="project" value="UniProtKB-KW"/>
</dbReference>
<keyword evidence="7 10" id="KW-0472">Membrane</keyword>
<sequence>MVQVKARETLPMRWFDKSYQMYDYNLLFIRWMADFSGVDMMVDNYRFNYRTAICIGTTLMGTINSIYSFGFYYPSLHKICEVIVIFGILIQGVPKLYFGYIHREFYKLQYGRLRTLHHKYRNHEKLNANLLLLMERIHVLSKLLAIVFIFGGLGYSIYPIYMYWAHNERVLMVAMRVLWIDADSYTGYIVTSAVQMVMIVITCTGLSAADTVILLYAANLIAYVDVFTNELDELNAMLNEEIRDEKKIRQQVRTICTQHQDIIEYESDLEERYIVISFGQVIGSVTSMSVSIFLVYMDNFIPGYALVVASFFQLLEFCLLGTILTVKVIHKTISFKIDCIIKIYFFQNEDIVEAIYSTNWYLLPEPERRCFGLMLHKSQNFTEMTIGGFAPLNLGTFVAIMNRIYSYFMMLISFIE</sequence>
<keyword evidence="11" id="KW-0175">Coiled coil</keyword>
<evidence type="ECO:0000313" key="13">
    <source>
        <dbReference type="Proteomes" id="UP001562425"/>
    </source>
</evidence>
<feature type="transmembrane region" description="Helical" evidence="10">
    <location>
        <begin position="273"/>
        <end position="297"/>
    </location>
</feature>
<comment type="caution">
    <text evidence="12">The sequence shown here is derived from an EMBL/GenBank/DDBJ whole genome shotgun (WGS) entry which is preliminary data.</text>
</comment>
<keyword evidence="13" id="KW-1185">Reference proteome</keyword>
<dbReference type="PANTHER" id="PTHR21137">
    <property type="entry name" value="ODORANT RECEPTOR"/>
    <property type="match status" value="1"/>
</dbReference>
<evidence type="ECO:0000256" key="3">
    <source>
        <dbReference type="ARBA" id="ARBA00022606"/>
    </source>
</evidence>
<feature type="transmembrane region" description="Helical" evidence="10">
    <location>
        <begin position="49"/>
        <end position="70"/>
    </location>
</feature>
<gene>
    <name evidence="12" type="ORF">pipiens_002235</name>
</gene>
<keyword evidence="6 10" id="KW-1133">Transmembrane helix</keyword>
<reference evidence="12 13" key="1">
    <citation type="submission" date="2024-05" db="EMBL/GenBank/DDBJ databases">
        <title>Culex pipiens pipiens assembly and annotation.</title>
        <authorList>
            <person name="Alout H."/>
            <person name="Durand T."/>
        </authorList>
    </citation>
    <scope>NUCLEOTIDE SEQUENCE [LARGE SCALE GENOMIC DNA]</scope>
    <source>
        <strain evidence="12">HA-2024</strain>
        <tissue evidence="12">Whole body</tissue>
    </source>
</reference>
<keyword evidence="8 10" id="KW-0675">Receptor</keyword>
<evidence type="ECO:0000256" key="4">
    <source>
        <dbReference type="ARBA" id="ARBA00022692"/>
    </source>
</evidence>
<keyword evidence="4 10" id="KW-0812">Transmembrane</keyword>
<comment type="caution">
    <text evidence="10">Lacks conserved residue(s) required for the propagation of feature annotation.</text>
</comment>
<evidence type="ECO:0000256" key="6">
    <source>
        <dbReference type="ARBA" id="ARBA00022989"/>
    </source>
</evidence>
<protein>
    <recommendedName>
        <fullName evidence="10">Odorant receptor</fullName>
    </recommendedName>
</protein>
<dbReference type="GO" id="GO:0005886">
    <property type="term" value="C:plasma membrane"/>
    <property type="evidence" value="ECO:0007669"/>
    <property type="project" value="UniProtKB-SubCell"/>
</dbReference>
<feature type="transmembrane region" description="Helical" evidence="10">
    <location>
        <begin position="303"/>
        <end position="326"/>
    </location>
</feature>
<feature type="coiled-coil region" evidence="11">
    <location>
        <begin position="224"/>
        <end position="251"/>
    </location>
</feature>
<evidence type="ECO:0000256" key="1">
    <source>
        <dbReference type="ARBA" id="ARBA00004651"/>
    </source>
</evidence>
<keyword evidence="3 10" id="KW-0716">Sensory transduction</keyword>
<name>A0ABD1DHR1_CULPP</name>
<organism evidence="12 13">
    <name type="scientific">Culex pipiens pipiens</name>
    <name type="common">Northern house mosquito</name>
    <dbReference type="NCBI Taxonomy" id="38569"/>
    <lineage>
        <taxon>Eukaryota</taxon>
        <taxon>Metazoa</taxon>
        <taxon>Ecdysozoa</taxon>
        <taxon>Arthropoda</taxon>
        <taxon>Hexapoda</taxon>
        <taxon>Insecta</taxon>
        <taxon>Pterygota</taxon>
        <taxon>Neoptera</taxon>
        <taxon>Endopterygota</taxon>
        <taxon>Diptera</taxon>
        <taxon>Nematocera</taxon>
        <taxon>Culicoidea</taxon>
        <taxon>Culicidae</taxon>
        <taxon>Culicinae</taxon>
        <taxon>Culicini</taxon>
        <taxon>Culex</taxon>
        <taxon>Culex</taxon>
    </lineage>
</organism>
<dbReference type="Pfam" id="PF02949">
    <property type="entry name" value="7tm_6"/>
    <property type="match status" value="2"/>
</dbReference>
<proteinExistence type="inferred from homology"/>
<comment type="similarity">
    <text evidence="10">Belongs to the insect chemoreceptor superfamily. Heteromeric odorant receptor channel (TC 1.A.69) family.</text>
</comment>
<keyword evidence="2" id="KW-1003">Cell membrane</keyword>
<evidence type="ECO:0000256" key="11">
    <source>
        <dbReference type="SAM" id="Coils"/>
    </source>
</evidence>
<evidence type="ECO:0000313" key="12">
    <source>
        <dbReference type="EMBL" id="KAL1399235.1"/>
    </source>
</evidence>
<dbReference type="EMBL" id="JBEHCU010005615">
    <property type="protein sequence ID" value="KAL1399235.1"/>
    <property type="molecule type" value="Genomic_DNA"/>
</dbReference>
<evidence type="ECO:0000256" key="9">
    <source>
        <dbReference type="ARBA" id="ARBA00023224"/>
    </source>
</evidence>
<dbReference type="Proteomes" id="UP001562425">
    <property type="component" value="Unassembled WGS sequence"/>
</dbReference>
<evidence type="ECO:0000256" key="8">
    <source>
        <dbReference type="ARBA" id="ARBA00023170"/>
    </source>
</evidence>
<feature type="transmembrane region" description="Helical" evidence="10">
    <location>
        <begin position="143"/>
        <end position="165"/>
    </location>
</feature>
<feature type="transmembrane region" description="Helical" evidence="10">
    <location>
        <begin position="185"/>
        <end position="206"/>
    </location>
</feature>
<keyword evidence="9 10" id="KW-0807">Transducer</keyword>
<accession>A0ABD1DHR1</accession>
<evidence type="ECO:0000256" key="7">
    <source>
        <dbReference type="ARBA" id="ARBA00023136"/>
    </source>
</evidence>
<evidence type="ECO:0000256" key="2">
    <source>
        <dbReference type="ARBA" id="ARBA00022475"/>
    </source>
</evidence>
<comment type="subcellular location">
    <subcellularLocation>
        <location evidence="1 10">Cell membrane</location>
        <topology evidence="1 10">Multi-pass membrane protein</topology>
    </subcellularLocation>
</comment>
<evidence type="ECO:0000256" key="10">
    <source>
        <dbReference type="RuleBase" id="RU351113"/>
    </source>
</evidence>
<evidence type="ECO:0000256" key="5">
    <source>
        <dbReference type="ARBA" id="ARBA00022725"/>
    </source>
</evidence>
<dbReference type="InterPro" id="IPR004117">
    <property type="entry name" value="7tm6_olfct_rcpt"/>
</dbReference>
<keyword evidence="5 10" id="KW-0552">Olfaction</keyword>